<dbReference type="NCBIfam" id="TIGR01951">
    <property type="entry name" value="nusB"/>
    <property type="match status" value="1"/>
</dbReference>
<evidence type="ECO:0000256" key="6">
    <source>
        <dbReference type="HAMAP-Rule" id="MF_00073"/>
    </source>
</evidence>
<dbReference type="PANTHER" id="PTHR11078:SF3">
    <property type="entry name" value="ANTITERMINATION NUSB DOMAIN-CONTAINING PROTEIN"/>
    <property type="match status" value="1"/>
</dbReference>
<dbReference type="Gene3D" id="1.10.940.10">
    <property type="entry name" value="NusB-like"/>
    <property type="match status" value="1"/>
</dbReference>
<dbReference type="Proteomes" id="UP000193570">
    <property type="component" value="Unassembled WGS sequence"/>
</dbReference>
<evidence type="ECO:0000256" key="2">
    <source>
        <dbReference type="ARBA" id="ARBA00022814"/>
    </source>
</evidence>
<proteinExistence type="inferred from homology"/>
<dbReference type="PANTHER" id="PTHR11078">
    <property type="entry name" value="N UTILIZATION SUBSTANCE PROTEIN B-RELATED"/>
    <property type="match status" value="1"/>
</dbReference>
<dbReference type="InterPro" id="IPR011605">
    <property type="entry name" value="NusB_fam"/>
</dbReference>
<dbReference type="GO" id="GO:0003723">
    <property type="term" value="F:RNA binding"/>
    <property type="evidence" value="ECO:0007669"/>
    <property type="project" value="UniProtKB-UniRule"/>
</dbReference>
<organism evidence="8 9">
    <name type="scientific">Roseivivax jejudonensis</name>
    <dbReference type="NCBI Taxonomy" id="1529041"/>
    <lineage>
        <taxon>Bacteria</taxon>
        <taxon>Pseudomonadati</taxon>
        <taxon>Pseudomonadota</taxon>
        <taxon>Alphaproteobacteria</taxon>
        <taxon>Rhodobacterales</taxon>
        <taxon>Roseobacteraceae</taxon>
        <taxon>Roseivivax</taxon>
    </lineage>
</organism>
<comment type="function">
    <text evidence="6">Involved in transcription antitermination. Required for transcription of ribosomal RNA (rRNA) genes. Binds specifically to the boxA antiterminator sequence of the ribosomal RNA (rrn) operons.</text>
</comment>
<protein>
    <recommendedName>
        <fullName evidence="6">Transcription antitermination protein NusB</fullName>
    </recommendedName>
    <alternativeName>
        <fullName evidence="6">Antitermination factor NusB</fullName>
    </alternativeName>
</protein>
<dbReference type="EMBL" id="FWFK01000007">
    <property type="protein sequence ID" value="SLN67854.1"/>
    <property type="molecule type" value="Genomic_DNA"/>
</dbReference>
<dbReference type="OrthoDB" id="9797817at2"/>
<feature type="domain" description="NusB/RsmB/TIM44" evidence="7">
    <location>
        <begin position="26"/>
        <end position="161"/>
    </location>
</feature>
<evidence type="ECO:0000256" key="4">
    <source>
        <dbReference type="ARBA" id="ARBA00023015"/>
    </source>
</evidence>
<accession>A0A1X7A1T0</accession>
<keyword evidence="2 6" id="KW-0889">Transcription antitermination</keyword>
<evidence type="ECO:0000256" key="5">
    <source>
        <dbReference type="ARBA" id="ARBA00023163"/>
    </source>
</evidence>
<name>A0A1X7A1T0_9RHOB</name>
<sequence length="168" mass="19144">MTADTAPDDSPKTPDARELKKLRRSAARLHAVQALFQMEHSALSSDQVREEFLAHRFGLELEEGEEMIDGDIDHFRMVIDEAVNWQARVDQMTDRALVAKWPIDRIDPTLRALFRAAGAEFVATKTPPRVVIVEYVEIAKAFYPEGREPRFVNAVLDHMAREARPDAF</sequence>
<dbReference type="GO" id="GO:0005829">
    <property type="term" value="C:cytosol"/>
    <property type="evidence" value="ECO:0007669"/>
    <property type="project" value="TreeGrafter"/>
</dbReference>
<dbReference type="GO" id="GO:0006353">
    <property type="term" value="P:DNA-templated transcription termination"/>
    <property type="evidence" value="ECO:0007669"/>
    <property type="project" value="UniProtKB-UniRule"/>
</dbReference>
<dbReference type="SUPFAM" id="SSF48013">
    <property type="entry name" value="NusB-like"/>
    <property type="match status" value="1"/>
</dbReference>
<evidence type="ECO:0000256" key="3">
    <source>
        <dbReference type="ARBA" id="ARBA00022884"/>
    </source>
</evidence>
<gene>
    <name evidence="6" type="primary">nusB</name>
    <name evidence="8" type="ORF">ROJ8625_03492</name>
</gene>
<keyword evidence="4 6" id="KW-0805">Transcription regulation</keyword>
<evidence type="ECO:0000259" key="7">
    <source>
        <dbReference type="Pfam" id="PF01029"/>
    </source>
</evidence>
<dbReference type="HAMAP" id="MF_00073">
    <property type="entry name" value="NusB"/>
    <property type="match status" value="1"/>
</dbReference>
<evidence type="ECO:0000313" key="9">
    <source>
        <dbReference type="Proteomes" id="UP000193570"/>
    </source>
</evidence>
<evidence type="ECO:0000256" key="1">
    <source>
        <dbReference type="ARBA" id="ARBA00005952"/>
    </source>
</evidence>
<keyword evidence="3 6" id="KW-0694">RNA-binding</keyword>
<dbReference type="InterPro" id="IPR006027">
    <property type="entry name" value="NusB_RsmB_TIM44"/>
</dbReference>
<dbReference type="GO" id="GO:0031564">
    <property type="term" value="P:transcription antitermination"/>
    <property type="evidence" value="ECO:0007669"/>
    <property type="project" value="UniProtKB-KW"/>
</dbReference>
<keyword evidence="9" id="KW-1185">Reference proteome</keyword>
<evidence type="ECO:0000313" key="8">
    <source>
        <dbReference type="EMBL" id="SLN67854.1"/>
    </source>
</evidence>
<reference evidence="8 9" key="1">
    <citation type="submission" date="2017-03" db="EMBL/GenBank/DDBJ databases">
        <authorList>
            <person name="Afonso C.L."/>
            <person name="Miller P.J."/>
            <person name="Scott M.A."/>
            <person name="Spackman E."/>
            <person name="Goraichik I."/>
            <person name="Dimitrov K.M."/>
            <person name="Suarez D.L."/>
            <person name="Swayne D.E."/>
        </authorList>
    </citation>
    <scope>NUCLEOTIDE SEQUENCE [LARGE SCALE GENOMIC DNA]</scope>
    <source>
        <strain evidence="8 9">CECT 8625</strain>
    </source>
</reference>
<dbReference type="AlphaFoldDB" id="A0A1X7A1T0"/>
<dbReference type="Pfam" id="PF01029">
    <property type="entry name" value="NusB"/>
    <property type="match status" value="1"/>
</dbReference>
<comment type="similarity">
    <text evidence="1 6">Belongs to the NusB family.</text>
</comment>
<dbReference type="RefSeq" id="WP_085793163.1">
    <property type="nucleotide sequence ID" value="NZ_FWFK01000007.1"/>
</dbReference>
<keyword evidence="5 6" id="KW-0804">Transcription</keyword>
<dbReference type="InterPro" id="IPR035926">
    <property type="entry name" value="NusB-like_sf"/>
</dbReference>